<dbReference type="InterPro" id="IPR001926">
    <property type="entry name" value="TrpB-like_PALP"/>
</dbReference>
<dbReference type="GO" id="GO:0006565">
    <property type="term" value="P:L-serine catabolic process"/>
    <property type="evidence" value="ECO:0007669"/>
    <property type="project" value="TreeGrafter"/>
</dbReference>
<evidence type="ECO:0000313" key="11">
    <source>
        <dbReference type="Proteomes" id="UP000251002"/>
    </source>
</evidence>
<dbReference type="Gene3D" id="3.40.50.1100">
    <property type="match status" value="2"/>
</dbReference>
<dbReference type="SUPFAM" id="SSF53686">
    <property type="entry name" value="Tryptophan synthase beta subunit-like PLP-dependent enzymes"/>
    <property type="match status" value="1"/>
</dbReference>
<evidence type="ECO:0000256" key="7">
    <source>
        <dbReference type="ARBA" id="ARBA00025527"/>
    </source>
</evidence>
<name>A0A365KK85_9BACL</name>
<dbReference type="GO" id="GO:0003941">
    <property type="term" value="F:L-serine ammonia-lyase activity"/>
    <property type="evidence" value="ECO:0007669"/>
    <property type="project" value="TreeGrafter"/>
</dbReference>
<comment type="catalytic activity">
    <reaction evidence="1">
        <text>L-threonine = 2-oxobutanoate + NH4(+)</text>
        <dbReference type="Rhea" id="RHEA:22108"/>
        <dbReference type="ChEBI" id="CHEBI:16763"/>
        <dbReference type="ChEBI" id="CHEBI:28938"/>
        <dbReference type="ChEBI" id="CHEBI:57926"/>
        <dbReference type="EC" id="4.3.1.19"/>
    </reaction>
</comment>
<dbReference type="EC" id="4.3.1.19" evidence="4"/>
<organism evidence="10 11">
    <name type="scientific">Planococcus halotolerans</name>
    <dbReference type="NCBI Taxonomy" id="2233542"/>
    <lineage>
        <taxon>Bacteria</taxon>
        <taxon>Bacillati</taxon>
        <taxon>Bacillota</taxon>
        <taxon>Bacilli</taxon>
        <taxon>Bacillales</taxon>
        <taxon>Caryophanaceae</taxon>
        <taxon>Planococcus</taxon>
    </lineage>
</organism>
<keyword evidence="6 10" id="KW-0456">Lyase</keyword>
<evidence type="ECO:0000256" key="4">
    <source>
        <dbReference type="ARBA" id="ARBA00012096"/>
    </source>
</evidence>
<dbReference type="EMBL" id="QLZR01000009">
    <property type="protein sequence ID" value="RAZ73559.1"/>
    <property type="molecule type" value="Genomic_DNA"/>
</dbReference>
<keyword evidence="5" id="KW-0663">Pyridoxal phosphate</keyword>
<dbReference type="GO" id="GO:0009097">
    <property type="term" value="P:isoleucine biosynthetic process"/>
    <property type="evidence" value="ECO:0007669"/>
    <property type="project" value="TreeGrafter"/>
</dbReference>
<evidence type="ECO:0000256" key="6">
    <source>
        <dbReference type="ARBA" id="ARBA00023239"/>
    </source>
</evidence>
<evidence type="ECO:0000256" key="8">
    <source>
        <dbReference type="ARBA" id="ARBA00031427"/>
    </source>
</evidence>
<dbReference type="Pfam" id="PF00291">
    <property type="entry name" value="PALP"/>
    <property type="match status" value="1"/>
</dbReference>
<evidence type="ECO:0000256" key="5">
    <source>
        <dbReference type="ARBA" id="ARBA00022898"/>
    </source>
</evidence>
<dbReference type="InterPro" id="IPR036052">
    <property type="entry name" value="TrpB-like_PALP_sf"/>
</dbReference>
<feature type="domain" description="Tryptophan synthase beta chain-like PALP" evidence="9">
    <location>
        <begin position="45"/>
        <end position="321"/>
    </location>
</feature>
<comment type="cofactor">
    <cofactor evidence="2">
        <name>pyridoxal 5'-phosphate</name>
        <dbReference type="ChEBI" id="CHEBI:597326"/>
    </cofactor>
</comment>
<dbReference type="GO" id="GO:0004794">
    <property type="term" value="F:threonine deaminase activity"/>
    <property type="evidence" value="ECO:0007669"/>
    <property type="project" value="UniProtKB-EC"/>
</dbReference>
<keyword evidence="11" id="KW-1185">Reference proteome</keyword>
<dbReference type="CDD" id="cd01562">
    <property type="entry name" value="Thr-dehyd"/>
    <property type="match status" value="1"/>
</dbReference>
<dbReference type="FunFam" id="3.40.50.1100:FF:000007">
    <property type="entry name" value="L-threonine dehydratase catabolic TdcB"/>
    <property type="match status" value="1"/>
</dbReference>
<evidence type="ECO:0000256" key="1">
    <source>
        <dbReference type="ARBA" id="ARBA00001274"/>
    </source>
</evidence>
<evidence type="ECO:0000313" key="10">
    <source>
        <dbReference type="EMBL" id="RAZ73559.1"/>
    </source>
</evidence>
<evidence type="ECO:0000256" key="3">
    <source>
        <dbReference type="ARBA" id="ARBA00010869"/>
    </source>
</evidence>
<dbReference type="AlphaFoldDB" id="A0A365KK85"/>
<comment type="function">
    <text evidence="7">Catalyzes the anaerobic formation of alpha-ketobutyrate and ammonia from threonine in a two-step reaction. The first step involved a dehydration of threonine and a production of enamine intermediates (aminocrotonate), which tautomerizes to its imine form (iminobutyrate). Both intermediates are unstable and short-lived. The second step is the nonenzymatic hydrolysis of the enamine/imine intermediates to form 2-ketobutyrate and free ammonia. In the low water environment of the cell, the second step is accelerated by RidA.</text>
</comment>
<accession>A0A365KK85</accession>
<dbReference type="GO" id="GO:0006567">
    <property type="term" value="P:L-threonine catabolic process"/>
    <property type="evidence" value="ECO:0007669"/>
    <property type="project" value="TreeGrafter"/>
</dbReference>
<proteinExistence type="inferred from homology"/>
<dbReference type="FunFam" id="3.40.50.1100:FF:000005">
    <property type="entry name" value="Threonine dehydratase catabolic"/>
    <property type="match status" value="1"/>
</dbReference>
<reference evidence="10 11" key="1">
    <citation type="submission" date="2018-06" db="EMBL/GenBank/DDBJ databases">
        <title>The draft genome sequences of strains SCU63 and S1.</title>
        <authorList>
            <person name="Gan L."/>
        </authorList>
    </citation>
    <scope>NUCLEOTIDE SEQUENCE [LARGE SCALE GENOMIC DNA]</scope>
    <source>
        <strain evidence="10 11">SCU63</strain>
    </source>
</reference>
<gene>
    <name evidence="10" type="ORF">DP120_16610</name>
</gene>
<comment type="caution">
    <text evidence="10">The sequence shown here is derived from an EMBL/GenBank/DDBJ whole genome shotgun (WGS) entry which is preliminary data.</text>
</comment>
<dbReference type="Proteomes" id="UP000251002">
    <property type="component" value="Unassembled WGS sequence"/>
</dbReference>
<sequence length="355" mass="37668">MNLRLQPSKQSGLCNTSLLIIGDGFVGNSYDTVGLFNAFEKLAPIVHRTPCKQSHTLNCLTGSEVSLKLENLQKTGSFKVRGAFNKVSQLTDAECERGIICASAGNHAQGVAMAGREKDVPVTVFMPENTPESKVMATREYGAEVRLVGKSFDEAYAAAKKEQLMTGAAFVHPFDDMAIIEGQATVVMEMLQQCPNLDTVVVPAGGGGLLAGTALAVKAIRPSVRVIGVQAKAASAIASIFHDTNSKVVPFLTTIAEGINVKEPGKLTTKIIQKYVDDIITVSEQEIASAILFMLEREKMLVEGAGAAAIAAVLYRHLPVKSVHTGIIVSGGNFDIGKLEACRKIAAGMTVVSSY</sequence>
<dbReference type="PANTHER" id="PTHR48078">
    <property type="entry name" value="THREONINE DEHYDRATASE, MITOCHONDRIAL-RELATED"/>
    <property type="match status" value="1"/>
</dbReference>
<dbReference type="PANTHER" id="PTHR48078:SF6">
    <property type="entry name" value="L-THREONINE DEHYDRATASE CATABOLIC TDCB"/>
    <property type="match status" value="1"/>
</dbReference>
<comment type="similarity">
    <text evidence="3">Belongs to the serine/threonine dehydratase family.</text>
</comment>
<evidence type="ECO:0000259" key="9">
    <source>
        <dbReference type="Pfam" id="PF00291"/>
    </source>
</evidence>
<dbReference type="InterPro" id="IPR050147">
    <property type="entry name" value="Ser/Thr_Dehydratase"/>
</dbReference>
<dbReference type="RefSeq" id="WP_112224760.1">
    <property type="nucleotide sequence ID" value="NZ_CP047673.1"/>
</dbReference>
<protein>
    <recommendedName>
        <fullName evidence="4">threonine ammonia-lyase</fullName>
        <ecNumber evidence="4">4.3.1.19</ecNumber>
    </recommendedName>
    <alternativeName>
        <fullName evidence="8">Threonine deaminase</fullName>
    </alternativeName>
</protein>
<evidence type="ECO:0000256" key="2">
    <source>
        <dbReference type="ARBA" id="ARBA00001933"/>
    </source>
</evidence>